<feature type="region of interest" description="Disordered" evidence="2">
    <location>
        <begin position="125"/>
        <end position="152"/>
    </location>
</feature>
<evidence type="ECO:0000313" key="4">
    <source>
        <dbReference type="EMBL" id="KAJ8876843.1"/>
    </source>
</evidence>
<proteinExistence type="inferred from homology"/>
<comment type="similarity">
    <text evidence="1">Belongs to the SNAP-25 family.</text>
</comment>
<dbReference type="EMBL" id="JARBHB010000008">
    <property type="protein sequence ID" value="KAJ8876843.1"/>
    <property type="molecule type" value="Genomic_DNA"/>
</dbReference>
<dbReference type="PANTHER" id="PTHR19305:SF9">
    <property type="entry name" value="SYNAPTOSOMAL-ASSOCIATED PROTEIN 29"/>
    <property type="match status" value="1"/>
</dbReference>
<dbReference type="PROSITE" id="PS50192">
    <property type="entry name" value="T_SNARE"/>
    <property type="match status" value="1"/>
</dbReference>
<dbReference type="CDD" id="cd15856">
    <property type="entry name" value="SNARE_SNAP29C"/>
    <property type="match status" value="1"/>
</dbReference>
<dbReference type="SMART" id="SM00397">
    <property type="entry name" value="t_SNARE"/>
    <property type="match status" value="2"/>
</dbReference>
<comment type="caution">
    <text evidence="4">The sequence shown here is derived from an EMBL/GenBank/DDBJ whole genome shotgun (WGS) entry which is preliminary data.</text>
</comment>
<dbReference type="InterPro" id="IPR000727">
    <property type="entry name" value="T_SNARE_dom"/>
</dbReference>
<sequence>MAKQSNDSNSTSSCVDDVDDETFLRGSQYGVSGINSVDRIGALNRERQTMLERRGKLEESCIQSTQRSIGLLKESEGAGVATAEELARQRSQLERTEQRLDETDTALRSSQRHIQGMNSWFGSFKNRFSRRSGEPPTPASRIPAKNTDDLNSYTQMNRSTSRATAPPELHPGLHVRGQAPALESSTQVQAALESNLNDIGNSLTFLKGLAEGMGSDLDSQAQLIGRVTDKTETAEFKIRQQNRDMNKLLKK</sequence>
<evidence type="ECO:0000256" key="1">
    <source>
        <dbReference type="ARBA" id="ARBA00009480"/>
    </source>
</evidence>
<dbReference type="SUPFAM" id="SSF58038">
    <property type="entry name" value="SNARE fusion complex"/>
    <property type="match status" value="2"/>
</dbReference>
<name>A0ABQ9GXV5_9NEOP</name>
<dbReference type="PANTHER" id="PTHR19305">
    <property type="entry name" value="SYNAPTOSOMAL ASSOCIATED PROTEIN"/>
    <property type="match status" value="1"/>
</dbReference>
<reference evidence="4 5" key="1">
    <citation type="submission" date="2023-02" db="EMBL/GenBank/DDBJ databases">
        <title>LHISI_Scaffold_Assembly.</title>
        <authorList>
            <person name="Stuart O.P."/>
            <person name="Cleave R."/>
            <person name="Magrath M.J.L."/>
            <person name="Mikheyev A.S."/>
        </authorList>
    </citation>
    <scope>NUCLEOTIDE SEQUENCE [LARGE SCALE GENOMIC DNA]</scope>
    <source>
        <strain evidence="4">Daus_M_001</strain>
        <tissue evidence="4">Leg muscle</tissue>
    </source>
</reference>
<evidence type="ECO:0000259" key="3">
    <source>
        <dbReference type="PROSITE" id="PS50192"/>
    </source>
</evidence>
<feature type="domain" description="T-SNARE coiled-coil homology" evidence="3">
    <location>
        <begin position="186"/>
        <end position="248"/>
    </location>
</feature>
<feature type="region of interest" description="Disordered" evidence="2">
    <location>
        <begin position="89"/>
        <end position="109"/>
    </location>
</feature>
<protein>
    <recommendedName>
        <fullName evidence="3">t-SNARE coiled-coil homology domain-containing protein</fullName>
    </recommendedName>
</protein>
<keyword evidence="5" id="KW-1185">Reference proteome</keyword>
<dbReference type="Gene3D" id="1.20.5.110">
    <property type="match status" value="2"/>
</dbReference>
<organism evidence="4 5">
    <name type="scientific">Dryococelus australis</name>
    <dbReference type="NCBI Taxonomy" id="614101"/>
    <lineage>
        <taxon>Eukaryota</taxon>
        <taxon>Metazoa</taxon>
        <taxon>Ecdysozoa</taxon>
        <taxon>Arthropoda</taxon>
        <taxon>Hexapoda</taxon>
        <taxon>Insecta</taxon>
        <taxon>Pterygota</taxon>
        <taxon>Neoptera</taxon>
        <taxon>Polyneoptera</taxon>
        <taxon>Phasmatodea</taxon>
        <taxon>Verophasmatodea</taxon>
        <taxon>Anareolatae</taxon>
        <taxon>Phasmatidae</taxon>
        <taxon>Eurycanthinae</taxon>
        <taxon>Dryococelus</taxon>
    </lineage>
</organism>
<dbReference type="Pfam" id="PF12352">
    <property type="entry name" value="V-SNARE_C"/>
    <property type="match status" value="1"/>
</dbReference>
<feature type="compositionally biased region" description="Basic and acidic residues" evidence="2">
    <location>
        <begin position="89"/>
        <end position="102"/>
    </location>
</feature>
<evidence type="ECO:0000256" key="2">
    <source>
        <dbReference type="SAM" id="MobiDB-lite"/>
    </source>
</evidence>
<gene>
    <name evidence="4" type="ORF">PR048_021290</name>
</gene>
<dbReference type="Proteomes" id="UP001159363">
    <property type="component" value="Chromosome 7"/>
</dbReference>
<evidence type="ECO:0000313" key="5">
    <source>
        <dbReference type="Proteomes" id="UP001159363"/>
    </source>
</evidence>
<accession>A0ABQ9GXV5</accession>